<proteinExistence type="inferred from homology"/>
<evidence type="ECO:0000256" key="3">
    <source>
        <dbReference type="SAM" id="MobiDB-lite"/>
    </source>
</evidence>
<dbReference type="Gene3D" id="3.40.50.300">
    <property type="entry name" value="P-loop containing nucleotide triphosphate hydrolases"/>
    <property type="match status" value="1"/>
</dbReference>
<dbReference type="InterPro" id="IPR027417">
    <property type="entry name" value="P-loop_NTPase"/>
</dbReference>
<dbReference type="SUPFAM" id="SSF52540">
    <property type="entry name" value="P-loop containing nucleoside triphosphate hydrolases"/>
    <property type="match status" value="1"/>
</dbReference>
<dbReference type="EMBL" id="BARS01056430">
    <property type="protein sequence ID" value="GAG42896.1"/>
    <property type="molecule type" value="Genomic_DNA"/>
</dbReference>
<protein>
    <recommendedName>
        <fullName evidence="5">DUF4162 domain-containing protein</fullName>
    </recommendedName>
</protein>
<comment type="caution">
    <text evidence="4">The sequence shown here is derived from an EMBL/GenBank/DDBJ whole genome shotgun (WGS) entry which is preliminary data.</text>
</comment>
<feature type="compositionally biased region" description="Low complexity" evidence="3">
    <location>
        <begin position="89"/>
        <end position="100"/>
    </location>
</feature>
<dbReference type="AlphaFoldDB" id="X0Z2R7"/>
<feature type="region of interest" description="Disordered" evidence="3">
    <location>
        <begin position="89"/>
        <end position="121"/>
    </location>
</feature>
<dbReference type="PANTHER" id="PTHR43335">
    <property type="entry name" value="ABC TRANSPORTER, ATP-BINDING PROTEIN"/>
    <property type="match status" value="1"/>
</dbReference>
<accession>X0Z2R7</accession>
<gene>
    <name evidence="4" type="ORF">S01H1_83108</name>
</gene>
<evidence type="ECO:0008006" key="5">
    <source>
        <dbReference type="Google" id="ProtNLM"/>
    </source>
</evidence>
<keyword evidence="2" id="KW-0813">Transport</keyword>
<feature type="compositionally biased region" description="Basic and acidic residues" evidence="3">
    <location>
        <begin position="108"/>
        <end position="121"/>
    </location>
</feature>
<reference evidence="4" key="1">
    <citation type="journal article" date="2014" name="Front. Microbiol.">
        <title>High frequency of phylogenetically diverse reductive dehalogenase-homologous genes in deep subseafloor sedimentary metagenomes.</title>
        <authorList>
            <person name="Kawai M."/>
            <person name="Futagami T."/>
            <person name="Toyoda A."/>
            <person name="Takaki Y."/>
            <person name="Nishi S."/>
            <person name="Hori S."/>
            <person name="Arai W."/>
            <person name="Tsubouchi T."/>
            <person name="Morono Y."/>
            <person name="Uchiyama I."/>
            <person name="Ito T."/>
            <person name="Fujiyama A."/>
            <person name="Inagaki F."/>
            <person name="Takami H."/>
        </authorList>
    </citation>
    <scope>NUCLEOTIDE SEQUENCE</scope>
    <source>
        <strain evidence="4">Expedition CK06-06</strain>
    </source>
</reference>
<evidence type="ECO:0000256" key="2">
    <source>
        <dbReference type="ARBA" id="ARBA00022448"/>
    </source>
</evidence>
<dbReference type="PANTHER" id="PTHR43335:SF4">
    <property type="entry name" value="ABC TRANSPORTER, ATP-BINDING PROTEIN"/>
    <property type="match status" value="1"/>
</dbReference>
<sequence>AQIRETRKLIKEIGGERTVILSTHILPEAEMVCDRVLIIHRGRLVPEAEVSRMRAASTVIVEASGGAEKIERALRDAPGVKSVKLLGSSASSASSAHPRGGASGGGVHRFEVEGKGAPETREGISRKLVEAGAGLRELKTVGADLEEVFVRITAGDRAG</sequence>
<name>X0Z2R7_9ZZZZ</name>
<comment type="similarity">
    <text evidence="1">Belongs to the ABC transporter superfamily.</text>
</comment>
<organism evidence="4">
    <name type="scientific">marine sediment metagenome</name>
    <dbReference type="NCBI Taxonomy" id="412755"/>
    <lineage>
        <taxon>unclassified sequences</taxon>
        <taxon>metagenomes</taxon>
        <taxon>ecological metagenomes</taxon>
    </lineage>
</organism>
<feature type="non-terminal residue" evidence="4">
    <location>
        <position position="1"/>
    </location>
</feature>
<evidence type="ECO:0000256" key="1">
    <source>
        <dbReference type="ARBA" id="ARBA00005417"/>
    </source>
</evidence>
<evidence type="ECO:0000313" key="4">
    <source>
        <dbReference type="EMBL" id="GAG42896.1"/>
    </source>
</evidence>